<reference evidence="1" key="1">
    <citation type="submission" date="2022-08" db="EMBL/GenBank/DDBJ databases">
        <title>A Global Phylogenomic Analysis of the Shiitake Genus Lentinula.</title>
        <authorList>
            <consortium name="DOE Joint Genome Institute"/>
            <person name="Sierra-Patev S."/>
            <person name="Min B."/>
            <person name="Naranjo-Ortiz M."/>
            <person name="Looney B."/>
            <person name="Konkel Z."/>
            <person name="Slot J.C."/>
            <person name="Sakamoto Y."/>
            <person name="Steenwyk J.L."/>
            <person name="Rokas A."/>
            <person name="Carro J."/>
            <person name="Camarero S."/>
            <person name="Ferreira P."/>
            <person name="Molpeceres G."/>
            <person name="Ruiz-Duenas F.J."/>
            <person name="Serrano A."/>
            <person name="Henrissat B."/>
            <person name="Drula E."/>
            <person name="Hughes K.W."/>
            <person name="Mata J.L."/>
            <person name="Ishikawa N.K."/>
            <person name="Vargas-Isla R."/>
            <person name="Ushijima S."/>
            <person name="Smith C.A."/>
            <person name="Ahrendt S."/>
            <person name="Andreopoulos W."/>
            <person name="He G."/>
            <person name="Labutti K."/>
            <person name="Lipzen A."/>
            <person name="Ng V."/>
            <person name="Riley R."/>
            <person name="Sandor L."/>
            <person name="Barry K."/>
            <person name="Martinez A.T."/>
            <person name="Xiao Y."/>
            <person name="Gibbons J.G."/>
            <person name="Terashima K."/>
            <person name="Grigoriev I.V."/>
            <person name="Hibbett D.S."/>
        </authorList>
    </citation>
    <scope>NUCLEOTIDE SEQUENCE</scope>
    <source>
        <strain evidence="1">JLM2183</strain>
    </source>
</reference>
<comment type="caution">
    <text evidence="1">The sequence shown here is derived from an EMBL/GenBank/DDBJ whole genome shotgun (WGS) entry which is preliminary data.</text>
</comment>
<sequence>MSFMPIGIIQVMNNTSRTLHYRNLESGHTITIKPKTEQYENHGWIPTSIFHDDTVPYYGSNKIEL</sequence>
<protein>
    <submittedName>
        <fullName evidence="1">Uncharacterized protein</fullName>
    </submittedName>
</protein>
<accession>A0A9W9AED9</accession>
<evidence type="ECO:0000313" key="2">
    <source>
        <dbReference type="Proteomes" id="UP001150266"/>
    </source>
</evidence>
<evidence type="ECO:0000313" key="1">
    <source>
        <dbReference type="EMBL" id="KAJ4480215.1"/>
    </source>
</evidence>
<dbReference type="OrthoDB" id="2303397at2759"/>
<name>A0A9W9AED9_9AGAR</name>
<dbReference type="EMBL" id="JAOTPV010000007">
    <property type="protein sequence ID" value="KAJ4480215.1"/>
    <property type="molecule type" value="Genomic_DNA"/>
</dbReference>
<keyword evidence="2" id="KW-1185">Reference proteome</keyword>
<proteinExistence type="predicted"/>
<dbReference type="Proteomes" id="UP001150266">
    <property type="component" value="Unassembled WGS sequence"/>
</dbReference>
<organism evidence="1 2">
    <name type="scientific">Lentinula aciculospora</name>
    <dbReference type="NCBI Taxonomy" id="153920"/>
    <lineage>
        <taxon>Eukaryota</taxon>
        <taxon>Fungi</taxon>
        <taxon>Dikarya</taxon>
        <taxon>Basidiomycota</taxon>
        <taxon>Agaricomycotina</taxon>
        <taxon>Agaricomycetes</taxon>
        <taxon>Agaricomycetidae</taxon>
        <taxon>Agaricales</taxon>
        <taxon>Marasmiineae</taxon>
        <taxon>Omphalotaceae</taxon>
        <taxon>Lentinula</taxon>
    </lineage>
</organism>
<dbReference type="AlphaFoldDB" id="A0A9W9AED9"/>
<gene>
    <name evidence="1" type="ORF">J3R30DRAFT_3470360</name>
</gene>